<gene>
    <name evidence="4" type="primary">fliW</name>
    <name evidence="5" type="ORF">HF878_04345</name>
</gene>
<comment type="subcellular location">
    <subcellularLocation>
        <location evidence="4">Cytoplasm</location>
    </subcellularLocation>
</comment>
<evidence type="ECO:0000256" key="2">
    <source>
        <dbReference type="ARBA" id="ARBA00022795"/>
    </source>
</evidence>
<keyword evidence="3 4" id="KW-0810">Translation regulation</keyword>
<dbReference type="Proteomes" id="UP000543804">
    <property type="component" value="Unassembled WGS sequence"/>
</dbReference>
<proteinExistence type="inferred from homology"/>
<dbReference type="GO" id="GO:0005737">
    <property type="term" value="C:cytoplasm"/>
    <property type="evidence" value="ECO:0007669"/>
    <property type="project" value="UniProtKB-SubCell"/>
</dbReference>
<keyword evidence="5" id="KW-0969">Cilium</keyword>
<keyword evidence="5" id="KW-0966">Cell projection</keyword>
<dbReference type="HAMAP" id="MF_01185">
    <property type="entry name" value="FliW"/>
    <property type="match status" value="1"/>
</dbReference>
<keyword evidence="5" id="KW-0282">Flagellum</keyword>
<dbReference type="Gene3D" id="2.30.290.10">
    <property type="entry name" value="BH3618-like"/>
    <property type="match status" value="1"/>
</dbReference>
<evidence type="ECO:0000313" key="6">
    <source>
        <dbReference type="Proteomes" id="UP000543804"/>
    </source>
</evidence>
<evidence type="ECO:0000256" key="1">
    <source>
        <dbReference type="ARBA" id="ARBA00022490"/>
    </source>
</evidence>
<dbReference type="GO" id="GO:0044780">
    <property type="term" value="P:bacterial-type flagellum assembly"/>
    <property type="evidence" value="ECO:0007669"/>
    <property type="project" value="UniProtKB-UniRule"/>
</dbReference>
<comment type="function">
    <text evidence="4">Acts as an anti-CsrA protein, binds CsrA and prevents it from repressing translation of its target genes, one of which is flagellin. Binds to flagellin and participates in the assembly of the flagellum.</text>
</comment>
<keyword evidence="4" id="KW-0143">Chaperone</keyword>
<evidence type="ECO:0000313" key="5">
    <source>
        <dbReference type="EMBL" id="NMD98715.1"/>
    </source>
</evidence>
<dbReference type="InterPro" id="IPR024046">
    <property type="entry name" value="Flagellar_assmbl_FliW_dom_sf"/>
</dbReference>
<keyword evidence="2 4" id="KW-1005">Bacterial flagellum biogenesis</keyword>
<name>A0A848B9U5_9FIRM</name>
<dbReference type="PANTHER" id="PTHR39190:SF1">
    <property type="entry name" value="FLAGELLAR ASSEMBLY FACTOR FLIW"/>
    <property type="match status" value="1"/>
</dbReference>
<evidence type="ECO:0000256" key="3">
    <source>
        <dbReference type="ARBA" id="ARBA00022845"/>
    </source>
</evidence>
<reference evidence="5 6" key="1">
    <citation type="submission" date="2020-04" db="EMBL/GenBank/DDBJ databases">
        <authorList>
            <person name="Hitch T.C.A."/>
            <person name="Wylensek D."/>
            <person name="Clavel T."/>
        </authorList>
    </citation>
    <scope>NUCLEOTIDE SEQUENCE [LARGE SCALE GENOMIC DNA]</scope>
    <source>
        <strain evidence="5 6">PG-130-P53-12</strain>
    </source>
</reference>
<dbReference type="GO" id="GO:0006417">
    <property type="term" value="P:regulation of translation"/>
    <property type="evidence" value="ECO:0007669"/>
    <property type="project" value="UniProtKB-KW"/>
</dbReference>
<keyword evidence="6" id="KW-1185">Reference proteome</keyword>
<accession>A0A848B9U5</accession>
<comment type="subunit">
    <text evidence="4">Interacts with translational regulator CsrA and flagellin(s).</text>
</comment>
<sequence length="151" mass="17179">MKTIHTVRFGDFEVEEKSIVHFAQGIPAFEDEHEFVLIPYDAESPYLFLQSCQTPDLAFLMTSPYLFFKDYEFEIDDATEKKLGLEKPEDVAVYVLLTIPGGSIKDMTANLMAPVIINQNTLDAVQLVLEKSPYQTKHRLFQQDGAGKEAR</sequence>
<dbReference type="SUPFAM" id="SSF141457">
    <property type="entry name" value="BH3618-like"/>
    <property type="match status" value="1"/>
</dbReference>
<dbReference type="NCBIfam" id="NF009793">
    <property type="entry name" value="PRK13285.1-1"/>
    <property type="match status" value="1"/>
</dbReference>
<dbReference type="EMBL" id="JABAFA010000009">
    <property type="protein sequence ID" value="NMD98715.1"/>
    <property type="molecule type" value="Genomic_DNA"/>
</dbReference>
<dbReference type="PANTHER" id="PTHR39190">
    <property type="entry name" value="FLAGELLAR ASSEMBLY FACTOR FLIW"/>
    <property type="match status" value="1"/>
</dbReference>
<comment type="similarity">
    <text evidence="4">Belongs to the FliW family.</text>
</comment>
<organism evidence="5 6">
    <name type="scientific">Selenomonas bovis</name>
    <dbReference type="NCBI Taxonomy" id="416586"/>
    <lineage>
        <taxon>Bacteria</taxon>
        <taxon>Bacillati</taxon>
        <taxon>Bacillota</taxon>
        <taxon>Negativicutes</taxon>
        <taxon>Selenomonadales</taxon>
        <taxon>Selenomonadaceae</taxon>
        <taxon>Selenomonas</taxon>
    </lineage>
</organism>
<comment type="caution">
    <text evidence="5">The sequence shown here is derived from an EMBL/GenBank/DDBJ whole genome shotgun (WGS) entry which is preliminary data.</text>
</comment>
<evidence type="ECO:0000256" key="4">
    <source>
        <dbReference type="HAMAP-Rule" id="MF_01185"/>
    </source>
</evidence>
<dbReference type="Pfam" id="PF02623">
    <property type="entry name" value="FliW"/>
    <property type="match status" value="1"/>
</dbReference>
<dbReference type="AlphaFoldDB" id="A0A848B9U5"/>
<protein>
    <recommendedName>
        <fullName evidence="4">Flagellar assembly factor FliW</fullName>
    </recommendedName>
</protein>
<dbReference type="RefSeq" id="WP_170077305.1">
    <property type="nucleotide sequence ID" value="NZ_DBGAXS010000126.1"/>
</dbReference>
<dbReference type="InterPro" id="IPR003775">
    <property type="entry name" value="Flagellar_assembly_factor_FliW"/>
</dbReference>
<keyword evidence="1 4" id="KW-0963">Cytoplasm</keyword>